<evidence type="ECO:0000313" key="2">
    <source>
        <dbReference type="EMBL" id="KAH9829660.1"/>
    </source>
</evidence>
<keyword evidence="3" id="KW-1185">Reference proteome</keyword>
<evidence type="ECO:0000256" key="1">
    <source>
        <dbReference type="SAM" id="MobiDB-lite"/>
    </source>
</evidence>
<proteinExistence type="predicted"/>
<reference evidence="2 3" key="1">
    <citation type="journal article" date="2021" name="Environ. Microbiol.">
        <title>Gene family expansions and transcriptome signatures uncover fungal adaptations to wood decay.</title>
        <authorList>
            <person name="Hage H."/>
            <person name="Miyauchi S."/>
            <person name="Viragh M."/>
            <person name="Drula E."/>
            <person name="Min B."/>
            <person name="Chaduli D."/>
            <person name="Navarro D."/>
            <person name="Favel A."/>
            <person name="Norest M."/>
            <person name="Lesage-Meessen L."/>
            <person name="Balint B."/>
            <person name="Merenyi Z."/>
            <person name="de Eugenio L."/>
            <person name="Morin E."/>
            <person name="Martinez A.T."/>
            <person name="Baldrian P."/>
            <person name="Stursova M."/>
            <person name="Martinez M.J."/>
            <person name="Novotny C."/>
            <person name="Magnuson J.K."/>
            <person name="Spatafora J.W."/>
            <person name="Maurice S."/>
            <person name="Pangilinan J."/>
            <person name="Andreopoulos W."/>
            <person name="LaButti K."/>
            <person name="Hundley H."/>
            <person name="Na H."/>
            <person name="Kuo A."/>
            <person name="Barry K."/>
            <person name="Lipzen A."/>
            <person name="Henrissat B."/>
            <person name="Riley R."/>
            <person name="Ahrendt S."/>
            <person name="Nagy L.G."/>
            <person name="Grigoriev I.V."/>
            <person name="Martin F."/>
            <person name="Rosso M.N."/>
        </authorList>
    </citation>
    <scope>NUCLEOTIDE SEQUENCE [LARGE SCALE GENOMIC DNA]</scope>
    <source>
        <strain evidence="2 3">CIRM-BRFM 1785</strain>
    </source>
</reference>
<gene>
    <name evidence="2" type="ORF">C8Q71DRAFT_396546</name>
</gene>
<sequence>MTIGRCQAGAGALATVAMCVVHSLGGGGGAGRGERDTQAVAASDDLEYIWGKRDAWARTPPASDSHAPDALMGGGVRRRLSAIPVDVDSIYGSLVAAQWQPRLPCLPSPSGPCGIHDVRSEHSQHPAISGQLRPSPPCSAHHAPSTSHPRAPER</sequence>
<evidence type="ECO:0008006" key="4">
    <source>
        <dbReference type="Google" id="ProtNLM"/>
    </source>
</evidence>
<dbReference type="Proteomes" id="UP000814176">
    <property type="component" value="Unassembled WGS sequence"/>
</dbReference>
<name>A0ABQ8JZC2_9APHY</name>
<evidence type="ECO:0000313" key="3">
    <source>
        <dbReference type="Proteomes" id="UP000814176"/>
    </source>
</evidence>
<feature type="region of interest" description="Disordered" evidence="1">
    <location>
        <begin position="114"/>
        <end position="154"/>
    </location>
</feature>
<dbReference type="EMBL" id="JADCUA010000036">
    <property type="protein sequence ID" value="KAH9829660.1"/>
    <property type="molecule type" value="Genomic_DNA"/>
</dbReference>
<dbReference type="RefSeq" id="XP_047773103.1">
    <property type="nucleotide sequence ID" value="XM_047918299.1"/>
</dbReference>
<dbReference type="GeneID" id="71999031"/>
<comment type="caution">
    <text evidence="2">The sequence shown here is derived from an EMBL/GenBank/DDBJ whole genome shotgun (WGS) entry which is preliminary data.</text>
</comment>
<protein>
    <recommendedName>
        <fullName evidence="4">Secreted protein</fullName>
    </recommendedName>
</protein>
<accession>A0ABQ8JZC2</accession>
<organism evidence="2 3">
    <name type="scientific">Rhodofomes roseus</name>
    <dbReference type="NCBI Taxonomy" id="34475"/>
    <lineage>
        <taxon>Eukaryota</taxon>
        <taxon>Fungi</taxon>
        <taxon>Dikarya</taxon>
        <taxon>Basidiomycota</taxon>
        <taxon>Agaricomycotina</taxon>
        <taxon>Agaricomycetes</taxon>
        <taxon>Polyporales</taxon>
        <taxon>Rhodofomes</taxon>
    </lineage>
</organism>
<feature type="compositionally biased region" description="Low complexity" evidence="1">
    <location>
        <begin position="138"/>
        <end position="154"/>
    </location>
</feature>